<dbReference type="Proteomes" id="UP000248483">
    <property type="component" value="Unplaced"/>
</dbReference>
<dbReference type="FunFam" id="1.10.720.30:FF:000016">
    <property type="entry name" value="MEF2-activating motif and SAP domain-containing transcriptional regulator isoform X2"/>
    <property type="match status" value="1"/>
</dbReference>
<dbReference type="PANTHER" id="PTHR23251">
    <property type="entry name" value="LYSINE-RICH CEACAM1 CO-ISOLATED PROTEIN LYRIC PROTEIN"/>
    <property type="match status" value="1"/>
</dbReference>
<feature type="domain" description="SAP" evidence="11">
    <location>
        <begin position="255"/>
        <end position="289"/>
    </location>
</feature>
<dbReference type="RefSeq" id="XP_022440875.1">
    <property type="nucleotide sequence ID" value="XM_022585167.1"/>
</dbReference>
<dbReference type="SMART" id="SM00513">
    <property type="entry name" value="SAP"/>
    <property type="match status" value="1"/>
</dbReference>
<evidence type="ECO:0000256" key="1">
    <source>
        <dbReference type="ARBA" id="ARBA00004123"/>
    </source>
</evidence>
<dbReference type="Gene3D" id="1.10.720.30">
    <property type="entry name" value="SAP domain"/>
    <property type="match status" value="1"/>
</dbReference>
<comment type="function">
    <text evidence="6">Transcriptional coactivator. Stimulates the transcriptional activity of MEF2C. Stimulates MYOD1 activity in part via MEF2, resulting in an enhancement of skeletal muscle differentiation.</text>
</comment>
<dbReference type="InterPro" id="IPR036361">
    <property type="entry name" value="SAP_dom_sf"/>
</dbReference>
<keyword evidence="12" id="KW-1185">Reference proteome</keyword>
<evidence type="ECO:0000259" key="11">
    <source>
        <dbReference type="PROSITE" id="PS50800"/>
    </source>
</evidence>
<feature type="compositionally biased region" description="Pro residues" evidence="10">
    <location>
        <begin position="232"/>
        <end position="244"/>
    </location>
</feature>
<evidence type="ECO:0000256" key="4">
    <source>
        <dbReference type="ARBA" id="ARBA00023163"/>
    </source>
</evidence>
<dbReference type="AlphaFoldDB" id="A0A2Y9P415"/>
<feature type="compositionally biased region" description="Low complexity" evidence="10">
    <location>
        <begin position="436"/>
        <end position="446"/>
    </location>
</feature>
<dbReference type="GeneID" id="111180652"/>
<dbReference type="InterPro" id="IPR052305">
    <property type="entry name" value="TransReg_TumorExp"/>
</dbReference>
<dbReference type="GO" id="GO:0005634">
    <property type="term" value="C:nucleus"/>
    <property type="evidence" value="ECO:0007669"/>
    <property type="project" value="UniProtKB-SubCell"/>
</dbReference>
<feature type="region of interest" description="Disordered" evidence="10">
    <location>
        <begin position="40"/>
        <end position="64"/>
    </location>
</feature>
<evidence type="ECO:0000256" key="7">
    <source>
        <dbReference type="ARBA" id="ARBA00065542"/>
    </source>
</evidence>
<accession>A0A2Y9P415</accession>
<evidence type="ECO:0000256" key="2">
    <source>
        <dbReference type="ARBA" id="ARBA00023015"/>
    </source>
</evidence>
<dbReference type="Pfam" id="PF02037">
    <property type="entry name" value="SAP"/>
    <property type="match status" value="1"/>
</dbReference>
<feature type="region of interest" description="Disordered" evidence="10">
    <location>
        <begin position="404"/>
        <end position="489"/>
    </location>
</feature>
<keyword evidence="5" id="KW-0539">Nucleus</keyword>
<feature type="region of interest" description="Disordered" evidence="10">
    <location>
        <begin position="278"/>
        <end position="369"/>
    </location>
</feature>
<dbReference type="PROSITE" id="PS50800">
    <property type="entry name" value="SAP"/>
    <property type="match status" value="1"/>
</dbReference>
<evidence type="ECO:0000256" key="9">
    <source>
        <dbReference type="ARBA" id="ARBA00075943"/>
    </source>
</evidence>
<organism evidence="12 13">
    <name type="scientific">Delphinapterus leucas</name>
    <name type="common">Beluga whale</name>
    <dbReference type="NCBI Taxonomy" id="9749"/>
    <lineage>
        <taxon>Eukaryota</taxon>
        <taxon>Metazoa</taxon>
        <taxon>Chordata</taxon>
        <taxon>Craniata</taxon>
        <taxon>Vertebrata</taxon>
        <taxon>Euteleostomi</taxon>
        <taxon>Mammalia</taxon>
        <taxon>Eutheria</taxon>
        <taxon>Laurasiatheria</taxon>
        <taxon>Artiodactyla</taxon>
        <taxon>Whippomorpha</taxon>
        <taxon>Cetacea</taxon>
        <taxon>Odontoceti</taxon>
        <taxon>Monodontidae</taxon>
        <taxon>Delphinapterus</taxon>
    </lineage>
</organism>
<gene>
    <name evidence="13" type="primary">MAMSTR</name>
</gene>
<comment type="subunit">
    <text evidence="7">Interacts with MEF2C.</text>
</comment>
<dbReference type="PANTHER" id="PTHR23251:SF1">
    <property type="entry name" value="MEF2-ACTIVATING MOTIF AND SAP DOMAIN-CONTAINING TRANSCRIPTIONAL REGULATOR"/>
    <property type="match status" value="1"/>
</dbReference>
<evidence type="ECO:0000256" key="5">
    <source>
        <dbReference type="ARBA" id="ARBA00023242"/>
    </source>
</evidence>
<dbReference type="GO" id="GO:0006357">
    <property type="term" value="P:regulation of transcription by RNA polymerase II"/>
    <property type="evidence" value="ECO:0007669"/>
    <property type="project" value="TreeGrafter"/>
</dbReference>
<evidence type="ECO:0000256" key="6">
    <source>
        <dbReference type="ARBA" id="ARBA00057766"/>
    </source>
</evidence>
<feature type="compositionally biased region" description="Basic and acidic residues" evidence="10">
    <location>
        <begin position="161"/>
        <end position="177"/>
    </location>
</feature>
<evidence type="ECO:0000256" key="10">
    <source>
        <dbReference type="SAM" id="MobiDB-lite"/>
    </source>
</evidence>
<evidence type="ECO:0000313" key="13">
    <source>
        <dbReference type="RefSeq" id="XP_022440875.1"/>
    </source>
</evidence>
<dbReference type="SUPFAM" id="SSF68906">
    <property type="entry name" value="SAP domain"/>
    <property type="match status" value="1"/>
</dbReference>
<dbReference type="CTD" id="284358"/>
<keyword evidence="2" id="KW-0805">Transcription regulation</keyword>
<keyword evidence="4" id="KW-0804">Transcription</keyword>
<dbReference type="GO" id="GO:0003712">
    <property type="term" value="F:transcription coregulator activity"/>
    <property type="evidence" value="ECO:0007669"/>
    <property type="project" value="TreeGrafter"/>
</dbReference>
<evidence type="ECO:0000256" key="3">
    <source>
        <dbReference type="ARBA" id="ARBA00023159"/>
    </source>
</evidence>
<reference evidence="13" key="1">
    <citation type="submission" date="2025-08" db="UniProtKB">
        <authorList>
            <consortium name="RefSeq"/>
        </authorList>
    </citation>
    <scope>IDENTIFICATION</scope>
    <source>
        <tissue evidence="13">Blood</tissue>
    </source>
</reference>
<feature type="compositionally biased region" description="Basic and acidic residues" evidence="10">
    <location>
        <begin position="281"/>
        <end position="301"/>
    </location>
</feature>
<keyword evidence="3" id="KW-0010">Activator</keyword>
<evidence type="ECO:0000256" key="8">
    <source>
        <dbReference type="ARBA" id="ARBA00073667"/>
    </source>
</evidence>
<sequence>MVIGRRMGWASADEGGRWRSWGQGCLLPAPLADSWPQNGSGLRRCAGREQAGGPGREQAARPPAFTGCVRGLGTRVPPTTAAHTRLPGQALGHSLPAFLLPPSSTVLQLRIHRRYQDTNPWISAADPALAPAPASPSSPAPFLFSPGVLLPEPKHYPWRSLKKESPKISQHWREPKPKKNLTYHQYMPPEPRQGSRADPQAEGSALGPPGPPPWEWTNSQQPPPRMKLSPLTPSPPGVPSPSPSPHKLELQTLKLEELTVSELRQQLRLRGLPVSGTKSMLLERMRGGAPPRERPKPRRVEGPAGAPWPRFRRKALGAAGRPGSLKTSQTSHSLPPPRAAETLVTAPASAPAPAASPAQAPAPAPVPIPSAAASTALTLEEELQEAIRRAQLLPNRGINDILEDQVEPEDMLPPIPLDFPGSFDLLSPSPDSEGLSSVFSSSLPSPTNSPSPSPRGPTDSLDWLEALSGGPPLGCGPPAPSIFSADLSDSSGTRLWDLLEDPW</sequence>
<feature type="compositionally biased region" description="Low complexity" evidence="10">
    <location>
        <begin position="346"/>
        <end position="359"/>
    </location>
</feature>
<proteinExistence type="predicted"/>
<dbReference type="InterPro" id="IPR003034">
    <property type="entry name" value="SAP_dom"/>
</dbReference>
<feature type="region of interest" description="Disordered" evidence="10">
    <location>
        <begin position="160"/>
        <end position="250"/>
    </location>
</feature>
<comment type="subcellular location">
    <subcellularLocation>
        <location evidence="1">Nucleus</location>
    </subcellularLocation>
</comment>
<evidence type="ECO:0000313" key="12">
    <source>
        <dbReference type="Proteomes" id="UP000248483"/>
    </source>
</evidence>
<name>A0A2Y9P415_DELLE</name>
<protein>
    <recommendedName>
        <fullName evidence="8">MEF2-activating motif and SAP domain-containing transcriptional regulator</fullName>
    </recommendedName>
    <alternativeName>
        <fullName evidence="9">MEF2-activating SAP transcriptional regulatory protein</fullName>
    </alternativeName>
</protein>